<evidence type="ECO:0000313" key="1">
    <source>
        <dbReference type="EMBL" id="RJR27087.1"/>
    </source>
</evidence>
<organism evidence="1 2">
    <name type="scientific">candidate division WWE3 bacterium</name>
    <dbReference type="NCBI Taxonomy" id="2053526"/>
    <lineage>
        <taxon>Bacteria</taxon>
        <taxon>Katanobacteria</taxon>
    </lineage>
</organism>
<accession>A0A3A4ZJQ8</accession>
<gene>
    <name evidence="1" type="ORF">C4561_02885</name>
</gene>
<dbReference type="AlphaFoldDB" id="A0A3A4ZJQ8"/>
<comment type="caution">
    <text evidence="1">The sequence shown here is derived from an EMBL/GenBank/DDBJ whole genome shotgun (WGS) entry which is preliminary data.</text>
</comment>
<evidence type="ECO:0000313" key="2">
    <source>
        <dbReference type="Proteomes" id="UP000265540"/>
    </source>
</evidence>
<proteinExistence type="predicted"/>
<name>A0A3A4ZJQ8_UNCKA</name>
<sequence length="148" mass="16196">MELHRDFVVMHVSLGNTTRKIAEEVNEVLSAGYLLTSALSSTLANIPLGIGANLLQVVWEFNRHGKNALSGNLSLDVYRASKIDEIASYVSAMIVKGINAEVSKETSAEVQKAFNEMLSELRKDPDFDADDEARLMSLKDLISDIAAL</sequence>
<reference evidence="1 2" key="1">
    <citation type="journal article" date="2017" name="ISME J.">
        <title>Energy and carbon metabolisms in a deep terrestrial subsurface fluid microbial community.</title>
        <authorList>
            <person name="Momper L."/>
            <person name="Jungbluth S.P."/>
            <person name="Lee M.D."/>
            <person name="Amend J.P."/>
        </authorList>
    </citation>
    <scope>NUCLEOTIDE SEQUENCE [LARGE SCALE GENOMIC DNA]</scope>
    <source>
        <strain evidence="1">SURF_46</strain>
    </source>
</reference>
<dbReference type="EMBL" id="QZJF01000016">
    <property type="protein sequence ID" value="RJR27087.1"/>
    <property type="molecule type" value="Genomic_DNA"/>
</dbReference>
<dbReference type="Proteomes" id="UP000265540">
    <property type="component" value="Unassembled WGS sequence"/>
</dbReference>
<protein>
    <submittedName>
        <fullName evidence="1">Uncharacterized protein</fullName>
    </submittedName>
</protein>